<feature type="region of interest" description="Disordered" evidence="1">
    <location>
        <begin position="45"/>
        <end position="69"/>
    </location>
</feature>
<dbReference type="AlphaFoldDB" id="A0A9P6NAN9"/>
<protein>
    <submittedName>
        <fullName evidence="2">Uncharacterized protein</fullName>
    </submittedName>
</protein>
<keyword evidence="3" id="KW-1185">Reference proteome</keyword>
<accession>A0A9P6NAN9</accession>
<gene>
    <name evidence="2" type="ORF">CROQUDRAFT_100192</name>
</gene>
<comment type="caution">
    <text evidence="2">The sequence shown here is derived from an EMBL/GenBank/DDBJ whole genome shotgun (WGS) entry which is preliminary data.</text>
</comment>
<reference evidence="2" key="1">
    <citation type="submission" date="2013-11" db="EMBL/GenBank/DDBJ databases">
        <title>Genome sequence of the fusiform rust pathogen reveals effectors for host alternation and coevolution with pine.</title>
        <authorList>
            <consortium name="DOE Joint Genome Institute"/>
            <person name="Smith K."/>
            <person name="Pendleton A."/>
            <person name="Kubisiak T."/>
            <person name="Anderson C."/>
            <person name="Salamov A."/>
            <person name="Aerts A."/>
            <person name="Riley R."/>
            <person name="Clum A."/>
            <person name="Lindquist E."/>
            <person name="Ence D."/>
            <person name="Campbell M."/>
            <person name="Kronenberg Z."/>
            <person name="Feau N."/>
            <person name="Dhillon B."/>
            <person name="Hamelin R."/>
            <person name="Burleigh J."/>
            <person name="Smith J."/>
            <person name="Yandell M."/>
            <person name="Nelson C."/>
            <person name="Grigoriev I."/>
            <person name="Davis J."/>
        </authorList>
    </citation>
    <scope>NUCLEOTIDE SEQUENCE</scope>
    <source>
        <strain evidence="2">G11</strain>
    </source>
</reference>
<name>A0A9P6NAN9_9BASI</name>
<proteinExistence type="predicted"/>
<evidence type="ECO:0000313" key="2">
    <source>
        <dbReference type="EMBL" id="KAG0140375.1"/>
    </source>
</evidence>
<dbReference type="Proteomes" id="UP000886653">
    <property type="component" value="Unassembled WGS sequence"/>
</dbReference>
<organism evidence="2 3">
    <name type="scientific">Cronartium quercuum f. sp. fusiforme G11</name>
    <dbReference type="NCBI Taxonomy" id="708437"/>
    <lineage>
        <taxon>Eukaryota</taxon>
        <taxon>Fungi</taxon>
        <taxon>Dikarya</taxon>
        <taxon>Basidiomycota</taxon>
        <taxon>Pucciniomycotina</taxon>
        <taxon>Pucciniomycetes</taxon>
        <taxon>Pucciniales</taxon>
        <taxon>Coleosporiaceae</taxon>
        <taxon>Cronartium</taxon>
    </lineage>
</organism>
<evidence type="ECO:0000313" key="3">
    <source>
        <dbReference type="Proteomes" id="UP000886653"/>
    </source>
</evidence>
<dbReference type="EMBL" id="MU167449">
    <property type="protein sequence ID" value="KAG0140375.1"/>
    <property type="molecule type" value="Genomic_DNA"/>
</dbReference>
<evidence type="ECO:0000256" key="1">
    <source>
        <dbReference type="SAM" id="MobiDB-lite"/>
    </source>
</evidence>
<feature type="compositionally biased region" description="Polar residues" evidence="1">
    <location>
        <begin position="51"/>
        <end position="62"/>
    </location>
</feature>
<sequence>MVSQGQCPTYHSLKQPAKEVPCPLAKEVQLPPAAIKAQGAPVPKAVGKAKGSNNLSASTSKAKTAYKGKENKSMEQFNALVRKLSMVIQKIPEEQMMIDLE</sequence>